<dbReference type="EMBL" id="SFCC01000012">
    <property type="protein sequence ID" value="RZQ61450.1"/>
    <property type="molecule type" value="Genomic_DNA"/>
</dbReference>
<feature type="domain" description="HTH araC/xylS-type" evidence="4">
    <location>
        <begin position="175"/>
        <end position="273"/>
    </location>
</feature>
<dbReference type="PROSITE" id="PS01124">
    <property type="entry name" value="HTH_ARAC_FAMILY_2"/>
    <property type="match status" value="1"/>
</dbReference>
<evidence type="ECO:0000259" key="4">
    <source>
        <dbReference type="PROSITE" id="PS01124"/>
    </source>
</evidence>
<dbReference type="Gene3D" id="1.10.10.60">
    <property type="entry name" value="Homeodomain-like"/>
    <property type="match status" value="2"/>
</dbReference>
<dbReference type="PANTHER" id="PTHR43280:SF2">
    <property type="entry name" value="HTH-TYPE TRANSCRIPTIONAL REGULATOR EXSA"/>
    <property type="match status" value="1"/>
</dbReference>
<organism evidence="5 6">
    <name type="scientific">Amycolatopsis suaedae</name>
    <dbReference type="NCBI Taxonomy" id="2510978"/>
    <lineage>
        <taxon>Bacteria</taxon>
        <taxon>Bacillati</taxon>
        <taxon>Actinomycetota</taxon>
        <taxon>Actinomycetes</taxon>
        <taxon>Pseudonocardiales</taxon>
        <taxon>Pseudonocardiaceae</taxon>
        <taxon>Amycolatopsis</taxon>
    </lineage>
</organism>
<accession>A0A4Q7J1Z7</accession>
<dbReference type="SUPFAM" id="SSF46689">
    <property type="entry name" value="Homeodomain-like"/>
    <property type="match status" value="2"/>
</dbReference>
<dbReference type="InterPro" id="IPR018062">
    <property type="entry name" value="HTH_AraC-typ_CS"/>
</dbReference>
<name>A0A4Q7J1Z7_9PSEU</name>
<dbReference type="SUPFAM" id="SSF51182">
    <property type="entry name" value="RmlC-like cupins"/>
    <property type="match status" value="1"/>
</dbReference>
<dbReference type="InterPro" id="IPR009057">
    <property type="entry name" value="Homeodomain-like_sf"/>
</dbReference>
<evidence type="ECO:0000313" key="6">
    <source>
        <dbReference type="Proteomes" id="UP000292003"/>
    </source>
</evidence>
<dbReference type="GO" id="GO:0003700">
    <property type="term" value="F:DNA-binding transcription factor activity"/>
    <property type="evidence" value="ECO:0007669"/>
    <property type="project" value="InterPro"/>
</dbReference>
<dbReference type="AlphaFoldDB" id="A0A4Q7J1Z7"/>
<gene>
    <name evidence="5" type="ORF">EWH70_24035</name>
</gene>
<dbReference type="PROSITE" id="PS00041">
    <property type="entry name" value="HTH_ARAC_FAMILY_1"/>
    <property type="match status" value="1"/>
</dbReference>
<keyword evidence="1" id="KW-0805">Transcription regulation</keyword>
<sequence length="281" mass="31162">MRPTFEHLTPAAPLTWRYAHFMVGRLDPYWHFHREFELTRMVRGRGTRLAGDSVEEYQSGDLALFGPDLPHCYVSTGEDMVNEAVVIHFRRDFLGDGLFDTPAFENVAAMLDDAANGIWFPDPPEQPDGLGTLPAAERSVELLRLLVTMSRVPYRLLATEQRRPAVSRAVAGRVEAMVAKIHAGYASPLALKDIAGAASMNASAASRLFARCTGSSVTRYLTVVRLNAACRSLRETDRPVATIATESGFTNLSNFNRRFRAVKGMSPSAYRAHFRAGRTRT</sequence>
<dbReference type="InterPro" id="IPR014710">
    <property type="entry name" value="RmlC-like_jellyroll"/>
</dbReference>
<dbReference type="Pfam" id="PF12833">
    <property type="entry name" value="HTH_18"/>
    <property type="match status" value="1"/>
</dbReference>
<dbReference type="PRINTS" id="PR00032">
    <property type="entry name" value="HTHARAC"/>
</dbReference>
<keyword evidence="3" id="KW-0804">Transcription</keyword>
<reference evidence="5 6" key="1">
    <citation type="submission" date="2019-02" db="EMBL/GenBank/DDBJ databases">
        <title>Draft genome sequence of Amycolatopsis sp. 8-3EHSu isolated from roots of Suaeda maritima.</title>
        <authorList>
            <person name="Duangmal K."/>
            <person name="Chantavorakit T."/>
        </authorList>
    </citation>
    <scope>NUCLEOTIDE SEQUENCE [LARGE SCALE GENOMIC DNA]</scope>
    <source>
        <strain evidence="5 6">8-3EHSu</strain>
    </source>
</reference>
<dbReference type="OrthoDB" id="241790at2"/>
<keyword evidence="6" id="KW-1185">Reference proteome</keyword>
<dbReference type="InterPro" id="IPR011051">
    <property type="entry name" value="RmlC_Cupin_sf"/>
</dbReference>
<dbReference type="SMART" id="SM00342">
    <property type="entry name" value="HTH_ARAC"/>
    <property type="match status" value="1"/>
</dbReference>
<dbReference type="InterPro" id="IPR018060">
    <property type="entry name" value="HTH_AraC"/>
</dbReference>
<dbReference type="Gene3D" id="2.60.120.10">
    <property type="entry name" value="Jelly Rolls"/>
    <property type="match status" value="1"/>
</dbReference>
<protein>
    <submittedName>
        <fullName evidence="5">AraC family transcriptional regulator</fullName>
    </submittedName>
</protein>
<evidence type="ECO:0000256" key="2">
    <source>
        <dbReference type="ARBA" id="ARBA00023125"/>
    </source>
</evidence>
<dbReference type="GO" id="GO:0043565">
    <property type="term" value="F:sequence-specific DNA binding"/>
    <property type="evidence" value="ECO:0007669"/>
    <property type="project" value="InterPro"/>
</dbReference>
<dbReference type="PANTHER" id="PTHR43280">
    <property type="entry name" value="ARAC-FAMILY TRANSCRIPTIONAL REGULATOR"/>
    <property type="match status" value="1"/>
</dbReference>
<evidence type="ECO:0000256" key="1">
    <source>
        <dbReference type="ARBA" id="ARBA00023015"/>
    </source>
</evidence>
<dbReference type="RefSeq" id="WP_130477753.1">
    <property type="nucleotide sequence ID" value="NZ_SFCC01000012.1"/>
</dbReference>
<comment type="caution">
    <text evidence="5">The sequence shown here is derived from an EMBL/GenBank/DDBJ whole genome shotgun (WGS) entry which is preliminary data.</text>
</comment>
<evidence type="ECO:0000256" key="3">
    <source>
        <dbReference type="ARBA" id="ARBA00023163"/>
    </source>
</evidence>
<evidence type="ECO:0000313" key="5">
    <source>
        <dbReference type="EMBL" id="RZQ61450.1"/>
    </source>
</evidence>
<proteinExistence type="predicted"/>
<dbReference type="InterPro" id="IPR020449">
    <property type="entry name" value="Tscrpt_reg_AraC-type_HTH"/>
</dbReference>
<dbReference type="Proteomes" id="UP000292003">
    <property type="component" value="Unassembled WGS sequence"/>
</dbReference>
<keyword evidence="2" id="KW-0238">DNA-binding</keyword>